<feature type="region of interest" description="Disordered" evidence="1">
    <location>
        <begin position="564"/>
        <end position="588"/>
    </location>
</feature>
<proteinExistence type="predicted"/>
<dbReference type="KEGG" id="ptc:phytr_9490"/>
<evidence type="ECO:0000313" key="2">
    <source>
        <dbReference type="EMBL" id="AVP87877.1"/>
    </source>
</evidence>
<evidence type="ECO:0000313" key="3">
    <source>
        <dbReference type="Proteomes" id="UP000241762"/>
    </source>
</evidence>
<feature type="compositionally biased region" description="Low complexity" evidence="1">
    <location>
        <begin position="571"/>
        <end position="588"/>
    </location>
</feature>
<name>A0A2P1P9E1_9RICK</name>
<protein>
    <submittedName>
        <fullName evidence="2">Uncharacterized protein</fullName>
    </submittedName>
</protein>
<evidence type="ECO:0000256" key="1">
    <source>
        <dbReference type="SAM" id="MobiDB-lite"/>
    </source>
</evidence>
<dbReference type="AlphaFoldDB" id="A0A2P1P9E1"/>
<dbReference type="Proteomes" id="UP000241762">
    <property type="component" value="Chromosome"/>
</dbReference>
<sequence>MQEKPNQVATIDLWKLHNDIKLRKFSEITKVKFQDTEQEVKFEDVEFRGLSNLPSMAYIPSLANLSDLQRELDKALNNKDIKAIKGMQKKFEELRQTCFDDLCTWGKSAFIEDEYKILEESKKDTWNKRIKDYKELIPKVRLQNRANSAFNENLIVPAMDLSHQYFQILEQLDKAPDKITQLSQQIKNFRSLYDSEVKNLKKNQEKQTMLDLGRNGFVVRNNGEYERFSGNPFGENSKEKLFTNNLKKYGLSEAQIDFIVYHGNQSGFTGTATSIMRRAKPCAGLVIDIQTEPSGQRKILLKSLSYNTIGLDDNGNPAKGMDISSVDLLGKAQLLVDISSLGGKEAKYDPGTHKGIKMELTSDFFSNEKAKWVDLKYCGVSSHLLTSEDPQKFQKSYEDIGEGYIKSMTNDEMLNDVFPDAASNPKLQEQYIKAKLFNLEGTFNKEFYERVQLDKSVQPETLNQAVADSVVSHVSKMISSKLDEEKDYKKIGQDVYKSLGTLVPSSSKEIVEKTISDLVLDVAKNKNHKLKLHQKVKIWWNNVVDLLTQSKDKRLGQYVLSKKADDKKPVLKSSKSKSNSGQSFTSIL</sequence>
<keyword evidence="3" id="KW-1185">Reference proteome</keyword>
<reference evidence="2 3" key="1">
    <citation type="submission" date="2018-03" db="EMBL/GenBank/DDBJ databases">
        <title>A gene transfer event suggests a long-term partnership between eustigmatophyte algae and a novel lineage of endosymbiotic bacteria.</title>
        <authorList>
            <person name="Yurchenko T."/>
            <person name="Sevcikova T."/>
            <person name="Pribyl P."/>
            <person name="El Karkouri K."/>
            <person name="Klimes V."/>
            <person name="Amaral R."/>
            <person name="Zbrankova V."/>
            <person name="Kim E."/>
            <person name="Raoult D."/>
            <person name="Santos L.M.A."/>
            <person name="Elias M."/>
        </authorList>
    </citation>
    <scope>NUCLEOTIDE SEQUENCE [LARGE SCALE GENOMIC DNA]</scope>
    <source>
        <strain evidence="2">CCALA 838</strain>
    </source>
</reference>
<dbReference type="RefSeq" id="WP_106874718.1">
    <property type="nucleotide sequence ID" value="NZ_CP027845.1"/>
</dbReference>
<dbReference type="EMBL" id="CP027845">
    <property type="protein sequence ID" value="AVP87877.1"/>
    <property type="molecule type" value="Genomic_DNA"/>
</dbReference>
<accession>A0A2P1P9E1</accession>
<gene>
    <name evidence="2" type="ORF">phytr_9490</name>
</gene>
<organism evidence="2 3">
    <name type="scientific">Candidatus Phycorickettsia trachydisci</name>
    <dbReference type="NCBI Taxonomy" id="2115978"/>
    <lineage>
        <taxon>Bacteria</taxon>
        <taxon>Pseudomonadati</taxon>
        <taxon>Pseudomonadota</taxon>
        <taxon>Alphaproteobacteria</taxon>
        <taxon>Rickettsiales</taxon>
        <taxon>Rickettsiaceae</taxon>
        <taxon>Candidatus Phycorickettsia</taxon>
    </lineage>
</organism>